<sequence>MSHKTAPKKVQDSKKSALAKDAKLVEDDSERKFRTLSILSYFIVLVLLGIPIWWYTTRVYRAPLPLEDIDELRIKATKASDFGIPLSLEYDILITFVHPDPESIKIQADGSEIETLLQDLLKKLSPISEFVVKSQWLYLIELAAIPRMVMDFNLILKNQLPHVITPLETKLWSHASPRPTINLIVYFPHCHTAPLHIADSDNNISPTNAFVSPRWGGIYLVNLDESSCNSGHFAADSKEIALNFHQMLLELFHLNNTSEAVLTEFKLKKIEEMLESSKRTLKSLAQLLSEINSIVISDQVASQINLALHSVQEAETLLATGDKEGALQYAKLAFKNSEEAFAHPSLLALLYFPDDQKYAIYIPLFLPVMIPVIMSLIQIRKKRGSAAKDKTS</sequence>
<dbReference type="GO" id="GO:0016255">
    <property type="term" value="P:attachment of GPI anchor to protein"/>
    <property type="evidence" value="ECO:0007669"/>
    <property type="project" value="InterPro"/>
</dbReference>
<dbReference type="Pfam" id="PF10510">
    <property type="entry name" value="PIG-S"/>
    <property type="match status" value="2"/>
</dbReference>
<evidence type="ECO:0000313" key="12">
    <source>
        <dbReference type="EnsemblMetazoa" id="XP_019759494.1"/>
    </source>
</evidence>
<evidence type="ECO:0000256" key="7">
    <source>
        <dbReference type="ARBA" id="ARBA00022989"/>
    </source>
</evidence>
<dbReference type="Proteomes" id="UP000019118">
    <property type="component" value="Unassembled WGS sequence"/>
</dbReference>
<evidence type="ECO:0000256" key="5">
    <source>
        <dbReference type="ARBA" id="ARBA00022692"/>
    </source>
</evidence>
<dbReference type="EMBL" id="KB632288">
    <property type="protein sequence ID" value="ERL91545.1"/>
    <property type="molecule type" value="Genomic_DNA"/>
</dbReference>
<comment type="subcellular location">
    <subcellularLocation>
        <location evidence="1">Endoplasmic reticulum membrane</location>
        <topology evidence="1">Multi-pass membrane protein</topology>
    </subcellularLocation>
</comment>
<dbReference type="STRING" id="77166.U4UNF3"/>
<dbReference type="AlphaFoldDB" id="U4UNF3"/>
<dbReference type="EnsemblMetazoa" id="XM_019903935.1">
    <property type="protein sequence ID" value="XP_019759494.1"/>
    <property type="gene ID" value="LOC109537299"/>
</dbReference>
<evidence type="ECO:0000256" key="10">
    <source>
        <dbReference type="SAM" id="Phobius"/>
    </source>
</evidence>
<dbReference type="PANTHER" id="PTHR21072">
    <property type="entry name" value="GPI TRANSAMIDASE COMPONENT PIG-S"/>
    <property type="match status" value="1"/>
</dbReference>
<dbReference type="GO" id="GO:0006506">
    <property type="term" value="P:GPI anchor biosynthetic process"/>
    <property type="evidence" value="ECO:0007669"/>
    <property type="project" value="UniProtKB-UniPathway"/>
</dbReference>
<comment type="similarity">
    <text evidence="3">Belongs to the PIGS family.</text>
</comment>
<evidence type="ECO:0000313" key="14">
    <source>
        <dbReference type="Proteomes" id="UP000030742"/>
    </source>
</evidence>
<dbReference type="GO" id="GO:0042765">
    <property type="term" value="C:GPI-anchor transamidase complex"/>
    <property type="evidence" value="ECO:0007669"/>
    <property type="project" value="InterPro"/>
</dbReference>
<keyword evidence="4" id="KW-0337">GPI-anchor biosynthesis</keyword>
<dbReference type="PANTHER" id="PTHR21072:SF13">
    <property type="entry name" value="GPI TRANSAMIDASE COMPONENT PIG-S"/>
    <property type="match status" value="1"/>
</dbReference>
<evidence type="ECO:0000256" key="3">
    <source>
        <dbReference type="ARBA" id="ARBA00005316"/>
    </source>
</evidence>
<feature type="transmembrane region" description="Helical" evidence="10">
    <location>
        <begin position="38"/>
        <end position="56"/>
    </location>
</feature>
<keyword evidence="6" id="KW-0256">Endoplasmic reticulum</keyword>
<evidence type="ECO:0008006" key="15">
    <source>
        <dbReference type="Google" id="ProtNLM"/>
    </source>
</evidence>
<keyword evidence="8 10" id="KW-0472">Membrane</keyword>
<dbReference type="Proteomes" id="UP000030742">
    <property type="component" value="Unassembled WGS sequence"/>
</dbReference>
<keyword evidence="13" id="KW-1185">Reference proteome</keyword>
<evidence type="ECO:0000256" key="6">
    <source>
        <dbReference type="ARBA" id="ARBA00022824"/>
    </source>
</evidence>
<dbReference type="UniPathway" id="UPA00196"/>
<organism evidence="11 14">
    <name type="scientific">Dendroctonus ponderosae</name>
    <name type="common">Mountain pine beetle</name>
    <dbReference type="NCBI Taxonomy" id="77166"/>
    <lineage>
        <taxon>Eukaryota</taxon>
        <taxon>Metazoa</taxon>
        <taxon>Ecdysozoa</taxon>
        <taxon>Arthropoda</taxon>
        <taxon>Hexapoda</taxon>
        <taxon>Insecta</taxon>
        <taxon>Pterygota</taxon>
        <taxon>Neoptera</taxon>
        <taxon>Endopterygota</taxon>
        <taxon>Coleoptera</taxon>
        <taxon>Polyphaga</taxon>
        <taxon>Cucujiformia</taxon>
        <taxon>Curculionidae</taxon>
        <taxon>Scolytinae</taxon>
        <taxon>Dendroctonus</taxon>
    </lineage>
</organism>
<evidence type="ECO:0000256" key="9">
    <source>
        <dbReference type="ARBA" id="ARBA00023180"/>
    </source>
</evidence>
<evidence type="ECO:0000256" key="8">
    <source>
        <dbReference type="ARBA" id="ARBA00023136"/>
    </source>
</evidence>
<dbReference type="OrthoDB" id="28748at2759"/>
<evidence type="ECO:0000256" key="4">
    <source>
        <dbReference type="ARBA" id="ARBA00022502"/>
    </source>
</evidence>
<name>U4UNF3_DENPD</name>
<comment type="pathway">
    <text evidence="2">Glycolipid biosynthesis; glycosylphosphatidylinositol-anchor biosynthesis.</text>
</comment>
<accession>U4UNF3</accession>
<keyword evidence="5 10" id="KW-0812">Transmembrane</keyword>
<reference evidence="13 14" key="1">
    <citation type="journal article" date="2013" name="Genome Biol.">
        <title>Draft genome of the mountain pine beetle, Dendroctonus ponderosae Hopkins, a major forest pest.</title>
        <authorList>
            <person name="Keeling C.I."/>
            <person name="Yuen M.M."/>
            <person name="Liao N.Y."/>
            <person name="Docking T.R."/>
            <person name="Chan S.K."/>
            <person name="Taylor G.A."/>
            <person name="Palmquist D.L."/>
            <person name="Jackman S.D."/>
            <person name="Nguyen A."/>
            <person name="Li M."/>
            <person name="Henderson H."/>
            <person name="Janes J.K."/>
            <person name="Zhao Y."/>
            <person name="Pandoh P."/>
            <person name="Moore R."/>
            <person name="Sperling F.A."/>
            <person name="Huber D.P."/>
            <person name="Birol I."/>
            <person name="Jones S.J."/>
            <person name="Bohlmann J."/>
        </authorList>
    </citation>
    <scope>NUCLEOTIDE SEQUENCE</scope>
</reference>
<keyword evidence="9" id="KW-0325">Glycoprotein</keyword>
<evidence type="ECO:0000256" key="1">
    <source>
        <dbReference type="ARBA" id="ARBA00004477"/>
    </source>
</evidence>
<dbReference type="KEGG" id="dpa:109537299"/>
<feature type="transmembrane region" description="Helical" evidence="10">
    <location>
        <begin position="358"/>
        <end position="379"/>
    </location>
</feature>
<evidence type="ECO:0000313" key="13">
    <source>
        <dbReference type="Proteomes" id="UP000019118"/>
    </source>
</evidence>
<proteinExistence type="inferred from homology"/>
<reference evidence="12" key="2">
    <citation type="submission" date="2024-08" db="UniProtKB">
        <authorList>
            <consortium name="EnsemblMetazoa"/>
        </authorList>
    </citation>
    <scope>IDENTIFICATION</scope>
</reference>
<keyword evidence="7 10" id="KW-1133">Transmembrane helix</keyword>
<protein>
    <recommendedName>
        <fullName evidence="15">GPI transamidase component PIG-S</fullName>
    </recommendedName>
</protein>
<evidence type="ECO:0000256" key="2">
    <source>
        <dbReference type="ARBA" id="ARBA00004687"/>
    </source>
</evidence>
<gene>
    <name evidence="12" type="primary">109537299</name>
    <name evidence="11" type="ORF">D910_08875</name>
</gene>
<dbReference type="InterPro" id="IPR019540">
    <property type="entry name" value="PtdIno-glycan_biosynth_class_S"/>
</dbReference>
<evidence type="ECO:0000313" key="11">
    <source>
        <dbReference type="EMBL" id="ERL91545.1"/>
    </source>
</evidence>